<feature type="non-terminal residue" evidence="1">
    <location>
        <position position="1"/>
    </location>
</feature>
<accession>A0A9N9EQ03</accession>
<proteinExistence type="predicted"/>
<protein>
    <submittedName>
        <fullName evidence="1">229_t:CDS:1</fullName>
    </submittedName>
</protein>
<keyword evidence="2" id="KW-1185">Reference proteome</keyword>
<reference evidence="1" key="1">
    <citation type="submission" date="2021-06" db="EMBL/GenBank/DDBJ databases">
        <authorList>
            <person name="Kallberg Y."/>
            <person name="Tangrot J."/>
            <person name="Rosling A."/>
        </authorList>
    </citation>
    <scope>NUCLEOTIDE SEQUENCE</scope>
    <source>
        <strain evidence="1">UK204</strain>
    </source>
</reference>
<dbReference type="Proteomes" id="UP000789570">
    <property type="component" value="Unassembled WGS sequence"/>
</dbReference>
<name>A0A9N9EQ03_9GLOM</name>
<dbReference type="AlphaFoldDB" id="A0A9N9EQ03"/>
<gene>
    <name evidence="1" type="ORF">FCALED_LOCUS12825</name>
</gene>
<evidence type="ECO:0000313" key="1">
    <source>
        <dbReference type="EMBL" id="CAG8688357.1"/>
    </source>
</evidence>
<dbReference type="EMBL" id="CAJVPQ010006693">
    <property type="protein sequence ID" value="CAG8688357.1"/>
    <property type="molecule type" value="Genomic_DNA"/>
</dbReference>
<organism evidence="1 2">
    <name type="scientific">Funneliformis caledonium</name>
    <dbReference type="NCBI Taxonomy" id="1117310"/>
    <lineage>
        <taxon>Eukaryota</taxon>
        <taxon>Fungi</taxon>
        <taxon>Fungi incertae sedis</taxon>
        <taxon>Mucoromycota</taxon>
        <taxon>Glomeromycotina</taxon>
        <taxon>Glomeromycetes</taxon>
        <taxon>Glomerales</taxon>
        <taxon>Glomeraceae</taxon>
        <taxon>Funneliformis</taxon>
    </lineage>
</organism>
<sequence>SEAVKAVISLREEELEGVKSGVSLDIAVLTNTVCNTKSLKMLIHKKKFTHTSQNG</sequence>
<evidence type="ECO:0000313" key="2">
    <source>
        <dbReference type="Proteomes" id="UP000789570"/>
    </source>
</evidence>
<comment type="caution">
    <text evidence="1">The sequence shown here is derived from an EMBL/GenBank/DDBJ whole genome shotgun (WGS) entry which is preliminary data.</text>
</comment>